<accession>A0A7C4FGM3</accession>
<dbReference type="InterPro" id="IPR003593">
    <property type="entry name" value="AAA+_ATPase"/>
</dbReference>
<gene>
    <name evidence="6" type="ORF">ENV14_02350</name>
</gene>
<evidence type="ECO:0000313" key="6">
    <source>
        <dbReference type="EMBL" id="HGI87227.1"/>
    </source>
</evidence>
<dbReference type="InterPro" id="IPR027417">
    <property type="entry name" value="P-loop_NTPase"/>
</dbReference>
<dbReference type="PANTHER" id="PTHR43335:SF4">
    <property type="entry name" value="ABC TRANSPORTER, ATP-BINDING PROTEIN"/>
    <property type="match status" value="1"/>
</dbReference>
<dbReference type="PANTHER" id="PTHR43335">
    <property type="entry name" value="ABC TRANSPORTER, ATP-BINDING PROTEIN"/>
    <property type="match status" value="1"/>
</dbReference>
<protein>
    <submittedName>
        <fullName evidence="6">ABC transporter ATP-binding protein</fullName>
    </submittedName>
</protein>
<dbReference type="EMBL" id="DTFF01000020">
    <property type="protein sequence ID" value="HGI87227.1"/>
    <property type="molecule type" value="Genomic_DNA"/>
</dbReference>
<dbReference type="GO" id="GO:0016887">
    <property type="term" value="F:ATP hydrolysis activity"/>
    <property type="evidence" value="ECO:0007669"/>
    <property type="project" value="InterPro"/>
</dbReference>
<evidence type="ECO:0000256" key="1">
    <source>
        <dbReference type="ARBA" id="ARBA00005417"/>
    </source>
</evidence>
<dbReference type="InterPro" id="IPR017871">
    <property type="entry name" value="ABC_transporter-like_CS"/>
</dbReference>
<dbReference type="AlphaFoldDB" id="A0A7C4FGM3"/>
<dbReference type="PROSITE" id="PS50893">
    <property type="entry name" value="ABC_TRANSPORTER_2"/>
    <property type="match status" value="1"/>
</dbReference>
<dbReference type="SUPFAM" id="SSF52540">
    <property type="entry name" value="P-loop containing nucleoside triphosphate hydrolases"/>
    <property type="match status" value="1"/>
</dbReference>
<evidence type="ECO:0000256" key="3">
    <source>
        <dbReference type="ARBA" id="ARBA00022741"/>
    </source>
</evidence>
<proteinExistence type="inferred from homology"/>
<dbReference type="Pfam" id="PF00005">
    <property type="entry name" value="ABC_tran"/>
    <property type="match status" value="1"/>
</dbReference>
<dbReference type="InterPro" id="IPR003439">
    <property type="entry name" value="ABC_transporter-like_ATP-bd"/>
</dbReference>
<keyword evidence="2" id="KW-0813">Transport</keyword>
<keyword evidence="3" id="KW-0547">Nucleotide-binding</keyword>
<evidence type="ECO:0000256" key="2">
    <source>
        <dbReference type="ARBA" id="ARBA00022448"/>
    </source>
</evidence>
<organism evidence="6">
    <name type="scientific">Ignisphaera aggregans</name>
    <dbReference type="NCBI Taxonomy" id="334771"/>
    <lineage>
        <taxon>Archaea</taxon>
        <taxon>Thermoproteota</taxon>
        <taxon>Thermoprotei</taxon>
        <taxon>Desulfurococcales</taxon>
        <taxon>Desulfurococcaceae</taxon>
        <taxon>Ignisphaera</taxon>
    </lineage>
</organism>
<reference evidence="6" key="1">
    <citation type="journal article" date="2020" name="mSystems">
        <title>Genome- and Community-Level Interaction Insights into Carbon Utilization and Element Cycling Functions of Hydrothermarchaeota in Hydrothermal Sediment.</title>
        <authorList>
            <person name="Zhou Z."/>
            <person name="Liu Y."/>
            <person name="Xu W."/>
            <person name="Pan J."/>
            <person name="Luo Z.H."/>
            <person name="Li M."/>
        </authorList>
    </citation>
    <scope>NUCLEOTIDE SEQUENCE [LARGE SCALE GENOMIC DNA]</scope>
    <source>
        <strain evidence="6">SpSt-732</strain>
    </source>
</reference>
<dbReference type="PROSITE" id="PS00211">
    <property type="entry name" value="ABC_TRANSPORTER_1"/>
    <property type="match status" value="1"/>
</dbReference>
<feature type="domain" description="ABC transporter" evidence="5">
    <location>
        <begin position="2"/>
        <end position="232"/>
    </location>
</feature>
<evidence type="ECO:0000259" key="5">
    <source>
        <dbReference type="PROSITE" id="PS50893"/>
    </source>
</evidence>
<dbReference type="CDD" id="cd03230">
    <property type="entry name" value="ABC_DR_subfamily_A"/>
    <property type="match status" value="1"/>
</dbReference>
<sequence>MIEIASVSKSFGKVRALDAISFAVRNGEVVGYVGLNGAGKTTTIRIAVGVLPPDSGDVRIDGYSVTRDKKRASGLVGWVPELPIFESEFKALDYFVYLAGYYGLSASEAKRLGGELLEEFGLRDAMNRKLATFSQGMKKRFALAVSMINNPPNFIFDEVLNGLDPQGIAFFRELAVRFKKQGKAVLFSSHILSEVEGIADRVVFIHKGKIIGVYSMEEVKHMARPALEITVTKLDSNVLKLLERFGEPYTESGNRVLLRSPRADSSAVVAELVKNGVGVLEVRREEKSLEEFFFSLIKRAEGGEL</sequence>
<evidence type="ECO:0000256" key="4">
    <source>
        <dbReference type="ARBA" id="ARBA00022840"/>
    </source>
</evidence>
<dbReference type="SMART" id="SM00382">
    <property type="entry name" value="AAA"/>
    <property type="match status" value="1"/>
</dbReference>
<dbReference type="Gene3D" id="3.40.50.300">
    <property type="entry name" value="P-loop containing nucleotide triphosphate hydrolases"/>
    <property type="match status" value="1"/>
</dbReference>
<comment type="similarity">
    <text evidence="1">Belongs to the ABC transporter superfamily.</text>
</comment>
<dbReference type="GO" id="GO:0005524">
    <property type="term" value="F:ATP binding"/>
    <property type="evidence" value="ECO:0007669"/>
    <property type="project" value="UniProtKB-KW"/>
</dbReference>
<comment type="caution">
    <text evidence="6">The sequence shown here is derived from an EMBL/GenBank/DDBJ whole genome shotgun (WGS) entry which is preliminary data.</text>
</comment>
<name>A0A7C4FGM3_9CREN</name>
<keyword evidence="4 6" id="KW-0067">ATP-binding</keyword>